<reference evidence="1" key="1">
    <citation type="journal article" date="2021" name="PeerJ">
        <title>Extensive microbial diversity within the chicken gut microbiome revealed by metagenomics and culture.</title>
        <authorList>
            <person name="Gilroy R."/>
            <person name="Ravi A."/>
            <person name="Getino M."/>
            <person name="Pursley I."/>
            <person name="Horton D.L."/>
            <person name="Alikhan N.F."/>
            <person name="Baker D."/>
            <person name="Gharbi K."/>
            <person name="Hall N."/>
            <person name="Watson M."/>
            <person name="Adriaenssens E.M."/>
            <person name="Foster-Nyarko E."/>
            <person name="Jarju S."/>
            <person name="Secka A."/>
            <person name="Antonio M."/>
            <person name="Oren A."/>
            <person name="Chaudhuri R.R."/>
            <person name="La Ragione R."/>
            <person name="Hildebrand F."/>
            <person name="Pallen M.J."/>
        </authorList>
    </citation>
    <scope>NUCLEOTIDE SEQUENCE</scope>
    <source>
        <strain evidence="1">ChiHecec2B26-7398</strain>
    </source>
</reference>
<dbReference type="Pfam" id="PF09858">
    <property type="entry name" value="DUF2085"/>
    <property type="match status" value="1"/>
</dbReference>
<proteinExistence type="predicted"/>
<reference evidence="1" key="2">
    <citation type="submission" date="2021-04" db="EMBL/GenBank/DDBJ databases">
        <authorList>
            <person name="Gilroy R."/>
        </authorList>
    </citation>
    <scope>NUCLEOTIDE SEQUENCE</scope>
    <source>
        <strain evidence="1">ChiHecec2B26-7398</strain>
    </source>
</reference>
<accession>A0A9D1XYS1</accession>
<evidence type="ECO:0000313" key="2">
    <source>
        <dbReference type="Proteomes" id="UP000886751"/>
    </source>
</evidence>
<organism evidence="1 2">
    <name type="scientific">Candidatus Gemmiger excrementipullorum</name>
    <dbReference type="NCBI Taxonomy" id="2838610"/>
    <lineage>
        <taxon>Bacteria</taxon>
        <taxon>Bacillati</taxon>
        <taxon>Bacillota</taxon>
        <taxon>Clostridia</taxon>
        <taxon>Eubacteriales</taxon>
        <taxon>Gemmiger</taxon>
    </lineage>
</organism>
<sequence length="115" mass="13387">MWLRLWRFGKKLGCHQLPERSFFWHGRQFPVCARCTGVYLGELLALPLHFAAGSCWRLDIVFCLLMLLDWSVQFFAIRRSTNLRRLCTGLLCGYGVMDLQLLALGRLFETAQTLF</sequence>
<dbReference type="AlphaFoldDB" id="A0A9D1XYS1"/>
<protein>
    <submittedName>
        <fullName evidence="1">DUF2085 domain-containing protein</fullName>
    </submittedName>
</protein>
<dbReference type="Proteomes" id="UP000886751">
    <property type="component" value="Unassembled WGS sequence"/>
</dbReference>
<dbReference type="EMBL" id="DXEI01000007">
    <property type="protein sequence ID" value="HIX93869.1"/>
    <property type="molecule type" value="Genomic_DNA"/>
</dbReference>
<gene>
    <name evidence="1" type="ORF">H9846_00195</name>
</gene>
<comment type="caution">
    <text evidence="1">The sequence shown here is derived from an EMBL/GenBank/DDBJ whole genome shotgun (WGS) entry which is preliminary data.</text>
</comment>
<dbReference type="InterPro" id="IPR019206">
    <property type="entry name" value="DUF2085_TM"/>
</dbReference>
<name>A0A9D1XYS1_9FIRM</name>
<evidence type="ECO:0000313" key="1">
    <source>
        <dbReference type="EMBL" id="HIX93869.1"/>
    </source>
</evidence>